<dbReference type="Gene3D" id="3.20.20.140">
    <property type="entry name" value="Metal-dependent hydrolases"/>
    <property type="match status" value="1"/>
</dbReference>
<dbReference type="Pfam" id="PF01979">
    <property type="entry name" value="Amidohydro_1"/>
    <property type="match status" value="1"/>
</dbReference>
<proteinExistence type="predicted"/>
<evidence type="ECO:0000313" key="10">
    <source>
        <dbReference type="EMBL" id="PSR32229.1"/>
    </source>
</evidence>
<gene>
    <name evidence="10" type="ORF">C7B46_15310</name>
</gene>
<comment type="caution">
    <text evidence="10">The sequence shown here is derived from an EMBL/GenBank/DDBJ whole genome shotgun (WGS) entry which is preliminary data.</text>
</comment>
<keyword evidence="6" id="KW-0862">Zinc</keyword>
<keyword evidence="4" id="KW-0378">Hydrolase</keyword>
<evidence type="ECO:0000313" key="11">
    <source>
        <dbReference type="Proteomes" id="UP000242972"/>
    </source>
</evidence>
<dbReference type="GO" id="GO:0005737">
    <property type="term" value="C:cytoplasm"/>
    <property type="evidence" value="ECO:0007669"/>
    <property type="project" value="UniProtKB-UniRule"/>
</dbReference>
<dbReference type="NCBIfam" id="TIGR01224">
    <property type="entry name" value="hutI"/>
    <property type="match status" value="1"/>
</dbReference>
<dbReference type="GO" id="GO:0019556">
    <property type="term" value="P:L-histidine catabolic process to glutamate and formamide"/>
    <property type="evidence" value="ECO:0007669"/>
    <property type="project" value="UniProtKB-UniRule"/>
</dbReference>
<dbReference type="SUPFAM" id="SSF51338">
    <property type="entry name" value="Composite domain of metallo-dependent hydrolases"/>
    <property type="match status" value="1"/>
</dbReference>
<reference evidence="10 11" key="1">
    <citation type="journal article" date="2014" name="BMC Genomics">
        <title>Comparison of environmental and isolate Sulfobacillus genomes reveals diverse carbon, sulfur, nitrogen, and hydrogen metabolisms.</title>
        <authorList>
            <person name="Justice N.B."/>
            <person name="Norman A."/>
            <person name="Brown C.T."/>
            <person name="Singh A."/>
            <person name="Thomas B.C."/>
            <person name="Banfield J.F."/>
        </authorList>
    </citation>
    <scope>NUCLEOTIDE SEQUENCE [LARGE SCALE GENOMIC DNA]</scope>
    <source>
        <strain evidence="10">AMDSBA4</strain>
    </source>
</reference>
<dbReference type="EC" id="3.5.2.7" evidence="2 8"/>
<evidence type="ECO:0000256" key="8">
    <source>
        <dbReference type="NCBIfam" id="TIGR01224"/>
    </source>
</evidence>
<accession>A0A2T2XCK9</accession>
<dbReference type="InterPro" id="IPR011059">
    <property type="entry name" value="Metal-dep_hydrolase_composite"/>
</dbReference>
<organism evidence="10 11">
    <name type="scientific">Sulfobacillus benefaciens</name>
    <dbReference type="NCBI Taxonomy" id="453960"/>
    <lineage>
        <taxon>Bacteria</taxon>
        <taxon>Bacillati</taxon>
        <taxon>Bacillota</taxon>
        <taxon>Clostridia</taxon>
        <taxon>Eubacteriales</taxon>
        <taxon>Clostridiales Family XVII. Incertae Sedis</taxon>
        <taxon>Sulfobacillus</taxon>
    </lineage>
</organism>
<dbReference type="PANTHER" id="PTHR42752">
    <property type="entry name" value="IMIDAZOLONEPROPIONASE"/>
    <property type="match status" value="1"/>
</dbReference>
<dbReference type="InterPro" id="IPR005920">
    <property type="entry name" value="HutI"/>
</dbReference>
<name>A0A2T2XCK9_9FIRM</name>
<evidence type="ECO:0000256" key="5">
    <source>
        <dbReference type="ARBA" id="ARBA00022808"/>
    </source>
</evidence>
<evidence type="ECO:0000259" key="9">
    <source>
        <dbReference type="Pfam" id="PF01979"/>
    </source>
</evidence>
<comment type="pathway">
    <text evidence="1">Amino-acid degradation.</text>
</comment>
<dbReference type="Proteomes" id="UP000242972">
    <property type="component" value="Unassembled WGS sequence"/>
</dbReference>
<evidence type="ECO:0000256" key="1">
    <source>
        <dbReference type="ARBA" id="ARBA00005023"/>
    </source>
</evidence>
<dbReference type="Gene3D" id="2.30.40.10">
    <property type="entry name" value="Urease, subunit C, domain 1"/>
    <property type="match status" value="1"/>
</dbReference>
<evidence type="ECO:0000256" key="2">
    <source>
        <dbReference type="ARBA" id="ARBA00012864"/>
    </source>
</evidence>
<evidence type="ECO:0000256" key="6">
    <source>
        <dbReference type="ARBA" id="ARBA00022833"/>
    </source>
</evidence>
<dbReference type="EMBL" id="PXYW01000048">
    <property type="protein sequence ID" value="PSR32229.1"/>
    <property type="molecule type" value="Genomic_DNA"/>
</dbReference>
<keyword evidence="3" id="KW-0479">Metal-binding</keyword>
<protein>
    <recommendedName>
        <fullName evidence="2 8">Imidazolonepropionase</fullName>
        <ecNumber evidence="2 8">3.5.2.7</ecNumber>
    </recommendedName>
</protein>
<dbReference type="GO" id="GO:0050480">
    <property type="term" value="F:imidazolonepropionase activity"/>
    <property type="evidence" value="ECO:0007669"/>
    <property type="project" value="UniProtKB-UniRule"/>
</dbReference>
<dbReference type="InterPro" id="IPR006680">
    <property type="entry name" value="Amidohydro-rel"/>
</dbReference>
<sequence length="431" mass="47534">MLYLYGRNVVVRQAIIHAKLYSLSSNHLPLRGRELGSLEILPDGALVMDHGVIIALGTTTEILSQNQFDTVIDVQGRIVIPGFVDCHTHLPFADWRADEYRRRLFGQQYQEIARKKGGITRSSLQLGARSDAEVAQFTEQLVYEMLTTGTTTLEMKSGYGLTMESELRQLRLISGWKLSLDQRISATGLFLHAVPPGLSRQEWLTIVRHDLLPRAHEERLIDAIDAFIEETAFSPQEIEPVLQDALRRNIPIRLHTDQFTNMGGTLLGLTYQARGIDHLDHLADQDIARLASSNTVAVLLPGASYSMNHTPHPPARRLIEAGAAIALATDFNPGTAPISSMPLIISLAVHLYGLTPEEALAATTINAAYVLGLDKEVGSLAIGKRADLLILDSDQLESIPYRAGHNPVNQVFVRGKPVTLRSATSNNNRQI</sequence>
<dbReference type="SUPFAM" id="SSF51556">
    <property type="entry name" value="Metallo-dependent hydrolases"/>
    <property type="match status" value="1"/>
</dbReference>
<evidence type="ECO:0000256" key="4">
    <source>
        <dbReference type="ARBA" id="ARBA00022801"/>
    </source>
</evidence>
<keyword evidence="7" id="KW-0408">Iron</keyword>
<dbReference type="AlphaFoldDB" id="A0A2T2XCK9"/>
<dbReference type="PANTHER" id="PTHR42752:SF1">
    <property type="entry name" value="IMIDAZOLONEPROPIONASE-RELATED"/>
    <property type="match status" value="1"/>
</dbReference>
<evidence type="ECO:0000256" key="7">
    <source>
        <dbReference type="ARBA" id="ARBA00023004"/>
    </source>
</evidence>
<keyword evidence="5" id="KW-0369">Histidine metabolism</keyword>
<feature type="domain" description="Amidohydrolase-related" evidence="9">
    <location>
        <begin position="78"/>
        <end position="418"/>
    </location>
</feature>
<dbReference type="InterPro" id="IPR032466">
    <property type="entry name" value="Metal_Hydrolase"/>
</dbReference>
<dbReference type="GO" id="GO:0046872">
    <property type="term" value="F:metal ion binding"/>
    <property type="evidence" value="ECO:0007669"/>
    <property type="project" value="UniProtKB-KW"/>
</dbReference>
<evidence type="ECO:0000256" key="3">
    <source>
        <dbReference type="ARBA" id="ARBA00022723"/>
    </source>
</evidence>